<dbReference type="PROSITE" id="PS51295">
    <property type="entry name" value="CRM"/>
    <property type="match status" value="1"/>
</dbReference>
<feature type="domain" description="CRM" evidence="3">
    <location>
        <begin position="2"/>
        <end position="97"/>
    </location>
</feature>
<name>A0A2G6K7Q5_9BACT</name>
<comment type="caution">
    <text evidence="4">The sequence shown here is derived from an EMBL/GenBank/DDBJ whole genome shotgun (WGS) entry which is preliminary data.</text>
</comment>
<organism evidence="4 5">
    <name type="scientific">candidate division KSB3 bacterium</name>
    <dbReference type="NCBI Taxonomy" id="2044937"/>
    <lineage>
        <taxon>Bacteria</taxon>
        <taxon>candidate division KSB3</taxon>
    </lineage>
</organism>
<sequence length="99" mass="11612">MEKRKGSVRKYLRGLAHHLKPVVYVGQKGLTENFFGAANQALDEHELIKIKFTRFKHEKKELAKEIEQQTRSEMVGLIGNIAIFYRQHHDEEKRSIQLP</sequence>
<evidence type="ECO:0000256" key="2">
    <source>
        <dbReference type="PROSITE-ProRule" id="PRU00626"/>
    </source>
</evidence>
<evidence type="ECO:0000313" key="4">
    <source>
        <dbReference type="EMBL" id="PIE31693.1"/>
    </source>
</evidence>
<dbReference type="EMBL" id="PDSK01000132">
    <property type="protein sequence ID" value="PIE31693.1"/>
    <property type="molecule type" value="Genomic_DNA"/>
</dbReference>
<evidence type="ECO:0000259" key="3">
    <source>
        <dbReference type="PROSITE" id="PS51295"/>
    </source>
</evidence>
<dbReference type="InterPro" id="IPR035920">
    <property type="entry name" value="YhbY-like_sf"/>
</dbReference>
<dbReference type="InterPro" id="IPR001890">
    <property type="entry name" value="RNA-binding_CRM"/>
</dbReference>
<evidence type="ECO:0000313" key="5">
    <source>
        <dbReference type="Proteomes" id="UP000230821"/>
    </source>
</evidence>
<proteinExistence type="predicted"/>
<reference evidence="4 5" key="1">
    <citation type="submission" date="2017-10" db="EMBL/GenBank/DDBJ databases">
        <title>Novel microbial diversity and functional potential in the marine mammal oral microbiome.</title>
        <authorList>
            <person name="Dudek N.K."/>
            <person name="Sun C.L."/>
            <person name="Burstein D."/>
            <person name="Kantor R.S."/>
            <person name="Aliaga Goltsman D.S."/>
            <person name="Bik E.M."/>
            <person name="Thomas B.C."/>
            <person name="Banfield J.F."/>
            <person name="Relman D.A."/>
        </authorList>
    </citation>
    <scope>NUCLEOTIDE SEQUENCE [LARGE SCALE GENOMIC DNA]</scope>
    <source>
        <strain evidence="4">DOLJORAL78_47_16</strain>
    </source>
</reference>
<dbReference type="SUPFAM" id="SSF75471">
    <property type="entry name" value="YhbY-like"/>
    <property type="match status" value="1"/>
</dbReference>
<accession>A0A2G6K7Q5</accession>
<dbReference type="AlphaFoldDB" id="A0A2G6K7Q5"/>
<dbReference type="SMART" id="SM01103">
    <property type="entry name" value="CRS1_YhbY"/>
    <property type="match status" value="1"/>
</dbReference>
<dbReference type="Pfam" id="PF01985">
    <property type="entry name" value="CRS1_YhbY"/>
    <property type="match status" value="1"/>
</dbReference>
<keyword evidence="1 2" id="KW-0694">RNA-binding</keyword>
<dbReference type="InterPro" id="IPR051925">
    <property type="entry name" value="RNA-binding_domain"/>
</dbReference>
<gene>
    <name evidence="4" type="ORF">CSA56_17505</name>
</gene>
<dbReference type="GO" id="GO:0003723">
    <property type="term" value="F:RNA binding"/>
    <property type="evidence" value="ECO:0007669"/>
    <property type="project" value="UniProtKB-UniRule"/>
</dbReference>
<dbReference type="PANTHER" id="PTHR40065">
    <property type="entry name" value="RNA-BINDING PROTEIN YHBY"/>
    <property type="match status" value="1"/>
</dbReference>
<protein>
    <submittedName>
        <fullName evidence="4">Ribosome assembly RNA-binding protein YhbY</fullName>
    </submittedName>
</protein>
<dbReference type="Gene3D" id="3.30.110.60">
    <property type="entry name" value="YhbY-like"/>
    <property type="match status" value="1"/>
</dbReference>
<dbReference type="Proteomes" id="UP000230821">
    <property type="component" value="Unassembled WGS sequence"/>
</dbReference>
<evidence type="ECO:0000256" key="1">
    <source>
        <dbReference type="ARBA" id="ARBA00022884"/>
    </source>
</evidence>
<dbReference type="PANTHER" id="PTHR40065:SF3">
    <property type="entry name" value="RNA-BINDING PROTEIN YHBY"/>
    <property type="match status" value="1"/>
</dbReference>